<dbReference type="OrthoDB" id="127847at2759"/>
<keyword evidence="1" id="KW-1133">Transmembrane helix</keyword>
<comment type="caution">
    <text evidence="2">The sequence shown here is derived from an EMBL/GenBank/DDBJ whole genome shotgun (WGS) entry which is preliminary data.</text>
</comment>
<evidence type="ECO:0000313" key="3">
    <source>
        <dbReference type="Proteomes" id="UP000694044"/>
    </source>
</evidence>
<evidence type="ECO:0008006" key="4">
    <source>
        <dbReference type="Google" id="ProtNLM"/>
    </source>
</evidence>
<feature type="transmembrane region" description="Helical" evidence="1">
    <location>
        <begin position="20"/>
        <end position="41"/>
    </location>
</feature>
<protein>
    <recommendedName>
        <fullName evidence="4">DUF659 domain-containing protein</fullName>
    </recommendedName>
</protein>
<keyword evidence="1" id="KW-0812">Transmembrane</keyword>
<evidence type="ECO:0000313" key="2">
    <source>
        <dbReference type="EMBL" id="KAG7384474.1"/>
    </source>
</evidence>
<keyword evidence="3" id="KW-1185">Reference proteome</keyword>
<dbReference type="Proteomes" id="UP000694044">
    <property type="component" value="Unassembled WGS sequence"/>
</dbReference>
<proteinExistence type="predicted"/>
<reference evidence="2" key="1">
    <citation type="submission" date="2021-02" db="EMBL/GenBank/DDBJ databases">
        <authorList>
            <person name="Palmer J.M."/>
        </authorList>
    </citation>
    <scope>NUCLEOTIDE SEQUENCE</scope>
    <source>
        <strain evidence="2">SCRP734</strain>
    </source>
</reference>
<evidence type="ECO:0000256" key="1">
    <source>
        <dbReference type="SAM" id="Phobius"/>
    </source>
</evidence>
<organism evidence="2 3">
    <name type="scientific">Phytophthora pseudosyringae</name>
    <dbReference type="NCBI Taxonomy" id="221518"/>
    <lineage>
        <taxon>Eukaryota</taxon>
        <taxon>Sar</taxon>
        <taxon>Stramenopiles</taxon>
        <taxon>Oomycota</taxon>
        <taxon>Peronosporomycetes</taxon>
        <taxon>Peronosporales</taxon>
        <taxon>Peronosporaceae</taxon>
        <taxon>Phytophthora</taxon>
    </lineage>
</organism>
<keyword evidence="1" id="KW-0472">Membrane</keyword>
<name>A0A8T1VY09_9STRA</name>
<sequence>MSGKYSRAGEYVWQHISKTYLLGVHLTLFGIVLVEGLHGVGSEHHAIALARQMEELLKALFRRVWKVRAVIIDNAGQCERARRILAVRWPSIHFGKCFAHDINNLVKAILKRTGFRNVADEACAAVTALNGSSSKWLPRANKVIMELTSL</sequence>
<accession>A0A8T1VY09</accession>
<gene>
    <name evidence="2" type="ORF">PHYPSEUDO_002589</name>
</gene>
<dbReference type="AlphaFoldDB" id="A0A8T1VY09"/>
<dbReference type="EMBL" id="JAGDFM010000147">
    <property type="protein sequence ID" value="KAG7384474.1"/>
    <property type="molecule type" value="Genomic_DNA"/>
</dbReference>